<name>A0A9D3YQ36_DREPO</name>
<sequence>MRYREVPAIFELVIDIIRTNVLTKFYEGWTIYATTRKNATPPSGHFHEDLSINVASRLLTRQNIPTPGNHFFNQHLSDSHKTKNATAHCGYVFQAIGTIFELVQDIIRTNVLTKFHKDWTINVTFRVNKRIKPETYIVKTNVLTKFHEDWTINVTFRVLTSFYYRYMENAPPPGGNVFQSTETTSEHIQDTIETNLQTKFHEDPTMNQASSMLTRQLFMSHNRRQ</sequence>
<evidence type="ECO:0000313" key="2">
    <source>
        <dbReference type="Proteomes" id="UP000828390"/>
    </source>
</evidence>
<dbReference type="EMBL" id="JAIWYP010000015">
    <property type="protein sequence ID" value="KAH3704962.1"/>
    <property type="molecule type" value="Genomic_DNA"/>
</dbReference>
<accession>A0A9D3YQ36</accession>
<gene>
    <name evidence="1" type="ORF">DPMN_080024</name>
</gene>
<proteinExistence type="predicted"/>
<dbReference type="AlphaFoldDB" id="A0A9D3YQ36"/>
<comment type="caution">
    <text evidence="1">The sequence shown here is derived from an EMBL/GenBank/DDBJ whole genome shotgun (WGS) entry which is preliminary data.</text>
</comment>
<evidence type="ECO:0000313" key="1">
    <source>
        <dbReference type="EMBL" id="KAH3704962.1"/>
    </source>
</evidence>
<dbReference type="Proteomes" id="UP000828390">
    <property type="component" value="Unassembled WGS sequence"/>
</dbReference>
<organism evidence="1 2">
    <name type="scientific">Dreissena polymorpha</name>
    <name type="common">Zebra mussel</name>
    <name type="synonym">Mytilus polymorpha</name>
    <dbReference type="NCBI Taxonomy" id="45954"/>
    <lineage>
        <taxon>Eukaryota</taxon>
        <taxon>Metazoa</taxon>
        <taxon>Spiralia</taxon>
        <taxon>Lophotrochozoa</taxon>
        <taxon>Mollusca</taxon>
        <taxon>Bivalvia</taxon>
        <taxon>Autobranchia</taxon>
        <taxon>Heteroconchia</taxon>
        <taxon>Euheterodonta</taxon>
        <taxon>Imparidentia</taxon>
        <taxon>Neoheterodontei</taxon>
        <taxon>Myida</taxon>
        <taxon>Dreissenoidea</taxon>
        <taxon>Dreissenidae</taxon>
        <taxon>Dreissena</taxon>
    </lineage>
</organism>
<protein>
    <submittedName>
        <fullName evidence="1">Uncharacterized protein</fullName>
    </submittedName>
</protein>
<reference evidence="1" key="1">
    <citation type="journal article" date="2019" name="bioRxiv">
        <title>The Genome of the Zebra Mussel, Dreissena polymorpha: A Resource for Invasive Species Research.</title>
        <authorList>
            <person name="McCartney M.A."/>
            <person name="Auch B."/>
            <person name="Kono T."/>
            <person name="Mallez S."/>
            <person name="Zhang Y."/>
            <person name="Obille A."/>
            <person name="Becker A."/>
            <person name="Abrahante J.E."/>
            <person name="Garbe J."/>
            <person name="Badalamenti J.P."/>
            <person name="Herman A."/>
            <person name="Mangelson H."/>
            <person name="Liachko I."/>
            <person name="Sullivan S."/>
            <person name="Sone E.D."/>
            <person name="Koren S."/>
            <person name="Silverstein K.A.T."/>
            <person name="Beckman K.B."/>
            <person name="Gohl D.M."/>
        </authorList>
    </citation>
    <scope>NUCLEOTIDE SEQUENCE</scope>
    <source>
        <strain evidence="1">Duluth1</strain>
        <tissue evidence="1">Whole animal</tissue>
    </source>
</reference>
<reference evidence="1" key="2">
    <citation type="submission" date="2020-11" db="EMBL/GenBank/DDBJ databases">
        <authorList>
            <person name="McCartney M.A."/>
            <person name="Auch B."/>
            <person name="Kono T."/>
            <person name="Mallez S."/>
            <person name="Becker A."/>
            <person name="Gohl D.M."/>
            <person name="Silverstein K.A.T."/>
            <person name="Koren S."/>
            <person name="Bechman K.B."/>
            <person name="Herman A."/>
            <person name="Abrahante J.E."/>
            <person name="Garbe J."/>
        </authorList>
    </citation>
    <scope>NUCLEOTIDE SEQUENCE</scope>
    <source>
        <strain evidence="1">Duluth1</strain>
        <tissue evidence="1">Whole animal</tissue>
    </source>
</reference>
<keyword evidence="2" id="KW-1185">Reference proteome</keyword>